<dbReference type="PANTHER" id="PTHR33602:SF1">
    <property type="entry name" value="REGULATORY PROTEIN RECX FAMILY PROTEIN"/>
    <property type="match status" value="1"/>
</dbReference>
<evidence type="ECO:0000256" key="2">
    <source>
        <dbReference type="ARBA" id="ARBA00009695"/>
    </source>
</evidence>
<keyword evidence="4" id="KW-0963">Cytoplasm</keyword>
<evidence type="ECO:0000256" key="3">
    <source>
        <dbReference type="ARBA" id="ARBA00018111"/>
    </source>
</evidence>
<keyword evidence="8" id="KW-1185">Reference proteome</keyword>
<dbReference type="InterPro" id="IPR036388">
    <property type="entry name" value="WH-like_DNA-bd_sf"/>
</dbReference>
<dbReference type="EMBL" id="JALJOT010000001">
    <property type="protein sequence ID" value="KAK9918043.1"/>
    <property type="molecule type" value="Genomic_DNA"/>
</dbReference>
<evidence type="ECO:0000256" key="1">
    <source>
        <dbReference type="ARBA" id="ARBA00004496"/>
    </source>
</evidence>
<feature type="domain" description="RecX second three-helical" evidence="5">
    <location>
        <begin position="62"/>
        <end position="102"/>
    </location>
</feature>
<evidence type="ECO:0000256" key="4">
    <source>
        <dbReference type="ARBA" id="ARBA00022490"/>
    </source>
</evidence>
<dbReference type="InterPro" id="IPR053926">
    <property type="entry name" value="RecX_HTH_1st"/>
</dbReference>
<dbReference type="InterPro" id="IPR003783">
    <property type="entry name" value="Regulatory_RecX"/>
</dbReference>
<dbReference type="HAMAP" id="MF_01114">
    <property type="entry name" value="RecX"/>
    <property type="match status" value="1"/>
</dbReference>
<evidence type="ECO:0000259" key="5">
    <source>
        <dbReference type="Pfam" id="PF02631"/>
    </source>
</evidence>
<comment type="caution">
    <text evidence="7">The sequence shown here is derived from an EMBL/GenBank/DDBJ whole genome shotgun (WGS) entry which is preliminary data.</text>
</comment>
<evidence type="ECO:0000313" key="7">
    <source>
        <dbReference type="EMBL" id="KAK9918043.1"/>
    </source>
</evidence>
<accession>A0ABR2Z1J0</accession>
<proteinExistence type="inferred from homology"/>
<dbReference type="Gene3D" id="1.10.10.10">
    <property type="entry name" value="Winged helix-like DNA-binding domain superfamily/Winged helix DNA-binding domain"/>
    <property type="match status" value="2"/>
</dbReference>
<reference evidence="7 8" key="1">
    <citation type="journal article" date="2024" name="Nat. Commun.">
        <title>Phylogenomics reveals the evolutionary origins of lichenization in chlorophyte algae.</title>
        <authorList>
            <person name="Puginier C."/>
            <person name="Libourel C."/>
            <person name="Otte J."/>
            <person name="Skaloud P."/>
            <person name="Haon M."/>
            <person name="Grisel S."/>
            <person name="Petersen M."/>
            <person name="Berrin J.G."/>
            <person name="Delaux P.M."/>
            <person name="Dal Grande F."/>
            <person name="Keller J."/>
        </authorList>
    </citation>
    <scope>NUCLEOTIDE SEQUENCE [LARGE SCALE GENOMIC DNA]</scope>
    <source>
        <strain evidence="7 8">SAG 216-7</strain>
    </source>
</reference>
<evidence type="ECO:0000313" key="8">
    <source>
        <dbReference type="Proteomes" id="UP001491310"/>
    </source>
</evidence>
<sequence>MQQSYKPPQDKEFEACKASAAGSLAFRPHSRSELAAKLLDKGYDKATIERALSRLQELGLQSDVEFVTIFARSKWRQSRWAPSRIRIELVRKGVGKEDIEHGLREVFGADSHKLHVHTEDAAEHEEGMGESHRLDLQLLETAQRQAHLTKGMPSETRRRRMVGWLQRRGHSWDTISSLLREMAL</sequence>
<dbReference type="Pfam" id="PF21982">
    <property type="entry name" value="RecX_HTH1"/>
    <property type="match status" value="1"/>
</dbReference>
<evidence type="ECO:0000259" key="6">
    <source>
        <dbReference type="Pfam" id="PF21982"/>
    </source>
</evidence>
<dbReference type="Proteomes" id="UP001491310">
    <property type="component" value="Unassembled WGS sequence"/>
</dbReference>
<feature type="domain" description="RecX first three-helical" evidence="6">
    <location>
        <begin position="16"/>
        <end position="55"/>
    </location>
</feature>
<protein>
    <recommendedName>
        <fullName evidence="3">Regulatory protein RecX</fullName>
    </recommendedName>
</protein>
<dbReference type="Pfam" id="PF02631">
    <property type="entry name" value="RecX_HTH2"/>
    <property type="match status" value="1"/>
</dbReference>
<gene>
    <name evidence="7" type="ORF">WJX75_000740</name>
</gene>
<dbReference type="PANTHER" id="PTHR33602">
    <property type="entry name" value="REGULATORY PROTEIN RECX FAMILY PROTEIN"/>
    <property type="match status" value="1"/>
</dbReference>
<organism evidence="7 8">
    <name type="scientific">Coccomyxa subellipsoidea</name>
    <dbReference type="NCBI Taxonomy" id="248742"/>
    <lineage>
        <taxon>Eukaryota</taxon>
        <taxon>Viridiplantae</taxon>
        <taxon>Chlorophyta</taxon>
        <taxon>core chlorophytes</taxon>
        <taxon>Trebouxiophyceae</taxon>
        <taxon>Trebouxiophyceae incertae sedis</taxon>
        <taxon>Coccomyxaceae</taxon>
        <taxon>Coccomyxa</taxon>
    </lineage>
</organism>
<dbReference type="InterPro" id="IPR053924">
    <property type="entry name" value="RecX_HTH_2nd"/>
</dbReference>
<name>A0ABR2Z1J0_9CHLO</name>
<comment type="subcellular location">
    <subcellularLocation>
        <location evidence="1">Cytoplasm</location>
    </subcellularLocation>
</comment>
<comment type="similarity">
    <text evidence="2">Belongs to the RecX family.</text>
</comment>